<evidence type="ECO:0000256" key="11">
    <source>
        <dbReference type="ARBA" id="ARBA00023027"/>
    </source>
</evidence>
<name>A0A8C2X390_CYCLU</name>
<keyword evidence="7" id="KW-0548">Nucleotidyltransferase</keyword>
<dbReference type="PRINTS" id="PR00970">
    <property type="entry name" value="RIBTRNSFRASE"/>
</dbReference>
<comment type="catalytic activity">
    <reaction evidence="13 14">
        <text>L-arginyl-[protein] + NAD(+) = N(omega)-(ADP-D-ribosyl)-L-arginyl-[protein] + nicotinamide + H(+)</text>
        <dbReference type="Rhea" id="RHEA:19149"/>
        <dbReference type="Rhea" id="RHEA-COMP:10532"/>
        <dbReference type="Rhea" id="RHEA-COMP:15087"/>
        <dbReference type="ChEBI" id="CHEBI:15378"/>
        <dbReference type="ChEBI" id="CHEBI:17154"/>
        <dbReference type="ChEBI" id="CHEBI:29965"/>
        <dbReference type="ChEBI" id="CHEBI:57540"/>
        <dbReference type="ChEBI" id="CHEBI:142554"/>
        <dbReference type="EC" id="2.4.2.31"/>
    </reaction>
</comment>
<keyword evidence="9 14" id="KW-0521">NADP</keyword>
<dbReference type="GO" id="GO:0106274">
    <property type="term" value="F:NAD+-protein-arginine ADP-ribosyltransferase activity"/>
    <property type="evidence" value="ECO:0007669"/>
    <property type="project" value="UniProtKB-EC"/>
</dbReference>
<sequence length="271" mass="30696">HITNVQLLFFLLFFPDDPGASGSTQTFTLDMAETSVDDRYFGCDHRMEGELANNYLQNERNADTDFKFSWDAAVSMYDANYNKKNPVHNDPSAPDLTKDEVIAIYTYTSAPGHFYQPFNEAVRTQGPQYKTTFKFHALHYYLTKAVQHLKVSKCLTVYRRTKVNFRPVKVNSEVRFGSFASSSKYDLNSKWLSADNFGSQTCFEVVTCMGGNVLEYAKFETEAEVLIPPYEKFKVTSVETKSTKPGLPCAVVYKLKSTGASSKYNCALFSK</sequence>
<dbReference type="Ensembl" id="ENSCLMT00005013925.1">
    <property type="protein sequence ID" value="ENSCLMP00005012999.1"/>
    <property type="gene ID" value="ENSCLMG00005006928.1"/>
</dbReference>
<evidence type="ECO:0000256" key="5">
    <source>
        <dbReference type="ARBA" id="ARBA00022676"/>
    </source>
</evidence>
<comment type="subcellular location">
    <subcellularLocation>
        <location evidence="1">Secreted</location>
    </subcellularLocation>
</comment>
<dbReference type="Pfam" id="PF01129">
    <property type="entry name" value="ART"/>
    <property type="match status" value="1"/>
</dbReference>
<dbReference type="GO" id="GO:0016779">
    <property type="term" value="F:nucleotidyltransferase activity"/>
    <property type="evidence" value="ECO:0007669"/>
    <property type="project" value="UniProtKB-KW"/>
</dbReference>
<evidence type="ECO:0000313" key="15">
    <source>
        <dbReference type="Ensembl" id="ENSCLMP00005012999.1"/>
    </source>
</evidence>
<dbReference type="GO" id="GO:0090729">
    <property type="term" value="F:toxin activity"/>
    <property type="evidence" value="ECO:0007669"/>
    <property type="project" value="UniProtKB-KW"/>
</dbReference>
<keyword evidence="6 14" id="KW-0808">Transferase</keyword>
<dbReference type="GO" id="GO:0003950">
    <property type="term" value="F:NAD+ poly-ADP-ribosyltransferase activity"/>
    <property type="evidence" value="ECO:0007669"/>
    <property type="project" value="TreeGrafter"/>
</dbReference>
<evidence type="ECO:0000256" key="14">
    <source>
        <dbReference type="RuleBase" id="RU361228"/>
    </source>
</evidence>
<dbReference type="InterPro" id="IPR050999">
    <property type="entry name" value="ADP-ribosyltransferase_ARG"/>
</dbReference>
<keyword evidence="12" id="KW-1015">Disulfide bond</keyword>
<evidence type="ECO:0000256" key="1">
    <source>
        <dbReference type="ARBA" id="ARBA00004613"/>
    </source>
</evidence>
<dbReference type="AlphaFoldDB" id="A0A8C2X390"/>
<dbReference type="SUPFAM" id="SSF56399">
    <property type="entry name" value="ADP-ribosylation"/>
    <property type="match status" value="1"/>
</dbReference>
<evidence type="ECO:0000313" key="16">
    <source>
        <dbReference type="Proteomes" id="UP000694565"/>
    </source>
</evidence>
<accession>A0A8C2X390</accession>
<dbReference type="PANTHER" id="PTHR10339">
    <property type="entry name" value="ADP-RIBOSYLTRANSFERASE"/>
    <property type="match status" value="1"/>
</dbReference>
<keyword evidence="5 14" id="KW-0328">Glycosyltransferase</keyword>
<reference evidence="15" key="2">
    <citation type="submission" date="2025-09" db="UniProtKB">
        <authorList>
            <consortium name="Ensembl"/>
        </authorList>
    </citation>
    <scope>IDENTIFICATION</scope>
</reference>
<keyword evidence="4" id="KW-0800">Toxin</keyword>
<dbReference type="Gene3D" id="3.90.176.10">
    <property type="entry name" value="Toxin ADP-ribosyltransferase, Chain A, domain 1"/>
    <property type="match status" value="1"/>
</dbReference>
<dbReference type="FunFam" id="3.90.176.10:FF:000001">
    <property type="entry name" value="NAD(P)(+)--arginine ADP-ribosyltransferase"/>
    <property type="match status" value="1"/>
</dbReference>
<dbReference type="InterPro" id="IPR000768">
    <property type="entry name" value="ART"/>
</dbReference>
<evidence type="ECO:0000256" key="12">
    <source>
        <dbReference type="ARBA" id="ARBA00023157"/>
    </source>
</evidence>
<evidence type="ECO:0000256" key="7">
    <source>
        <dbReference type="ARBA" id="ARBA00022695"/>
    </source>
</evidence>
<keyword evidence="10" id="KW-0843">Virulence</keyword>
<evidence type="ECO:0000256" key="3">
    <source>
        <dbReference type="ARBA" id="ARBA00022525"/>
    </source>
</evidence>
<comment type="similarity">
    <text evidence="2 14">Belongs to the Arg-specific ADP-ribosyltransferase family.</text>
</comment>
<feature type="chain" id="PRO_5034444434" description="NAD(P)(+)--arginine ADP-ribosyltransferase" evidence="14">
    <location>
        <begin position="23"/>
        <end position="271"/>
    </location>
</feature>
<organism evidence="15 16">
    <name type="scientific">Cyclopterus lumpus</name>
    <name type="common">Lumpsucker</name>
    <dbReference type="NCBI Taxonomy" id="8103"/>
    <lineage>
        <taxon>Eukaryota</taxon>
        <taxon>Metazoa</taxon>
        <taxon>Chordata</taxon>
        <taxon>Craniata</taxon>
        <taxon>Vertebrata</taxon>
        <taxon>Euteleostomi</taxon>
        <taxon>Actinopterygii</taxon>
        <taxon>Neopterygii</taxon>
        <taxon>Teleostei</taxon>
        <taxon>Neoteleostei</taxon>
        <taxon>Acanthomorphata</taxon>
        <taxon>Eupercaria</taxon>
        <taxon>Perciformes</taxon>
        <taxon>Cottioidei</taxon>
        <taxon>Cottales</taxon>
        <taxon>Cyclopteridae</taxon>
        <taxon>Cyclopterus</taxon>
    </lineage>
</organism>
<evidence type="ECO:0000256" key="6">
    <source>
        <dbReference type="ARBA" id="ARBA00022679"/>
    </source>
</evidence>
<dbReference type="EC" id="2.4.2.31" evidence="14"/>
<keyword evidence="11 14" id="KW-0520">NAD</keyword>
<keyword evidence="16" id="KW-1185">Reference proteome</keyword>
<evidence type="ECO:0000256" key="10">
    <source>
        <dbReference type="ARBA" id="ARBA00023026"/>
    </source>
</evidence>
<keyword evidence="3" id="KW-0964">Secreted</keyword>
<feature type="signal peptide" evidence="14">
    <location>
        <begin position="1"/>
        <end position="22"/>
    </location>
</feature>
<dbReference type="PROSITE" id="PS51996">
    <property type="entry name" value="TR_MART"/>
    <property type="match status" value="1"/>
</dbReference>
<protein>
    <recommendedName>
        <fullName evidence="14">NAD(P)(+)--arginine ADP-ribosyltransferase</fullName>
        <ecNumber evidence="14">2.4.2.31</ecNumber>
    </recommendedName>
    <alternativeName>
        <fullName evidence="14">Mono(ADP-ribosyl)transferase</fullName>
    </alternativeName>
</protein>
<dbReference type="PANTHER" id="PTHR10339:SF25">
    <property type="entry name" value="SECRETED EXOENZYME S"/>
    <property type="match status" value="1"/>
</dbReference>
<reference evidence="15" key="1">
    <citation type="submission" date="2025-08" db="UniProtKB">
        <authorList>
            <consortium name="Ensembl"/>
        </authorList>
    </citation>
    <scope>IDENTIFICATION</scope>
</reference>
<evidence type="ECO:0000256" key="2">
    <source>
        <dbReference type="ARBA" id="ARBA00009558"/>
    </source>
</evidence>
<keyword evidence="8 14" id="KW-0732">Signal</keyword>
<evidence type="ECO:0000256" key="4">
    <source>
        <dbReference type="ARBA" id="ARBA00022656"/>
    </source>
</evidence>
<evidence type="ECO:0000256" key="13">
    <source>
        <dbReference type="ARBA" id="ARBA00047597"/>
    </source>
</evidence>
<evidence type="ECO:0000256" key="8">
    <source>
        <dbReference type="ARBA" id="ARBA00022729"/>
    </source>
</evidence>
<dbReference type="Proteomes" id="UP000694565">
    <property type="component" value="Unplaced"/>
</dbReference>
<evidence type="ECO:0000256" key="9">
    <source>
        <dbReference type="ARBA" id="ARBA00022857"/>
    </source>
</evidence>
<dbReference type="GeneTree" id="ENSGT01030000234601"/>
<dbReference type="GO" id="GO:0005576">
    <property type="term" value="C:extracellular region"/>
    <property type="evidence" value="ECO:0007669"/>
    <property type="project" value="UniProtKB-SubCell"/>
</dbReference>
<proteinExistence type="inferred from homology"/>